<keyword evidence="5 10" id="KW-0812">Transmembrane</keyword>
<name>A0A9X1DEB8_9SPHN</name>
<evidence type="ECO:0000259" key="13">
    <source>
        <dbReference type="SMART" id="SM00965"/>
    </source>
</evidence>
<keyword evidence="6" id="KW-0408">Iron</keyword>
<keyword evidence="7 11" id="KW-0798">TonB box</keyword>
<keyword evidence="9 10" id="KW-0998">Cell outer membrane</keyword>
<feature type="domain" description="Secretin/TonB short N-terminal" evidence="13">
    <location>
        <begin position="59"/>
        <end position="110"/>
    </location>
</feature>
<evidence type="ECO:0000313" key="14">
    <source>
        <dbReference type="EMBL" id="MBT2188319.1"/>
    </source>
</evidence>
<keyword evidence="8 10" id="KW-0472">Membrane</keyword>
<keyword evidence="4" id="KW-0406">Ion transport</keyword>
<keyword evidence="14" id="KW-0675">Receptor</keyword>
<evidence type="ECO:0000256" key="4">
    <source>
        <dbReference type="ARBA" id="ARBA00022496"/>
    </source>
</evidence>
<evidence type="ECO:0000256" key="11">
    <source>
        <dbReference type="RuleBase" id="RU003357"/>
    </source>
</evidence>
<dbReference type="NCBIfam" id="TIGR01782">
    <property type="entry name" value="TonB-Xanth-Caul"/>
    <property type="match status" value="1"/>
</dbReference>
<keyword evidence="2 10" id="KW-0813">Transport</keyword>
<dbReference type="Gene3D" id="2.40.170.20">
    <property type="entry name" value="TonB-dependent receptor, beta-barrel domain"/>
    <property type="match status" value="1"/>
</dbReference>
<evidence type="ECO:0000256" key="2">
    <source>
        <dbReference type="ARBA" id="ARBA00022448"/>
    </source>
</evidence>
<dbReference type="InterPro" id="IPR039426">
    <property type="entry name" value="TonB-dep_rcpt-like"/>
</dbReference>
<dbReference type="SMART" id="SM00965">
    <property type="entry name" value="STN"/>
    <property type="match status" value="1"/>
</dbReference>
<dbReference type="GO" id="GO:0006826">
    <property type="term" value="P:iron ion transport"/>
    <property type="evidence" value="ECO:0007669"/>
    <property type="project" value="UniProtKB-KW"/>
</dbReference>
<dbReference type="Gene3D" id="2.170.130.10">
    <property type="entry name" value="TonB-dependent receptor, plug domain"/>
    <property type="match status" value="1"/>
</dbReference>
<evidence type="ECO:0000256" key="6">
    <source>
        <dbReference type="ARBA" id="ARBA00023004"/>
    </source>
</evidence>
<dbReference type="InterPro" id="IPR011662">
    <property type="entry name" value="Secretin/TonB_short_N"/>
</dbReference>
<keyword evidence="12" id="KW-0732">Signal</keyword>
<comment type="caution">
    <text evidence="14">The sequence shown here is derived from an EMBL/GenBank/DDBJ whole genome shotgun (WGS) entry which is preliminary data.</text>
</comment>
<gene>
    <name evidence="14" type="ORF">KK488_15290</name>
</gene>
<evidence type="ECO:0000256" key="1">
    <source>
        <dbReference type="ARBA" id="ARBA00004571"/>
    </source>
</evidence>
<evidence type="ECO:0000256" key="12">
    <source>
        <dbReference type="SAM" id="SignalP"/>
    </source>
</evidence>
<dbReference type="InterPro" id="IPR036942">
    <property type="entry name" value="Beta-barrel_TonB_sf"/>
</dbReference>
<dbReference type="AlphaFoldDB" id="A0A9X1DEB8"/>
<dbReference type="SUPFAM" id="SSF56935">
    <property type="entry name" value="Porins"/>
    <property type="match status" value="1"/>
</dbReference>
<feature type="signal peptide" evidence="12">
    <location>
        <begin position="1"/>
        <end position="26"/>
    </location>
</feature>
<dbReference type="Proteomes" id="UP001138757">
    <property type="component" value="Unassembled WGS sequence"/>
</dbReference>
<keyword evidence="3 10" id="KW-1134">Transmembrane beta strand</keyword>
<dbReference type="Pfam" id="PF07715">
    <property type="entry name" value="Plug"/>
    <property type="match status" value="1"/>
</dbReference>
<reference evidence="14" key="1">
    <citation type="submission" date="2021-05" db="EMBL/GenBank/DDBJ databases">
        <title>Genome of Sphingobium sp. strain.</title>
        <authorList>
            <person name="Fan R."/>
        </authorList>
    </citation>
    <scope>NUCLEOTIDE SEQUENCE</scope>
    <source>
        <strain evidence="14">H33</strain>
    </source>
</reference>
<keyword evidence="15" id="KW-1185">Reference proteome</keyword>
<evidence type="ECO:0000256" key="10">
    <source>
        <dbReference type="PROSITE-ProRule" id="PRU01360"/>
    </source>
</evidence>
<dbReference type="InterPro" id="IPR000531">
    <property type="entry name" value="Beta-barrel_TonB"/>
</dbReference>
<sequence>MTVLRHALLGATILASSLVLVSPADAQEMAAAGRQMVDFNIPAQDLGAALNELGRQAGVNIAFPVETVAGRTSARLRGKFTPAEAARRLAAGTGLRVTETGRGALVLVRNERSSDATQDDGGTPSGDEIVVTGFREGLATAREVARKADNLVDVLSADDVGKLPDTNIAEALRRLDSVYLIRDQGEGRYVSIRGVDPILNNVTMNGQTIAVSDTDGESGRAAPLDVLSSSALSRVEIHKVTLPYMDGQSIGGTINIVTPSGFDYKNTYLNLSAEAGYNDFGKDNRIWSGNLAFGTKFGANDQFAIFVSGEYWFKQYTSQSYTTSSPVTSPAYGAKYYFPTSVVMAQSIGQKERYGGSANFEYRPDEDTRAWVRYFFTQYNDDRTRPQITLRGLQGRAVAAPAVRRPIVNPTSATEFGYAGYRAQMETRSEVQQRPVQQLVIGGEHRFGERWTLTGDLNYTTAKEINPYQRYFEAITDTQGALPTEAPAITFVLDNRGLAHPTGFNTALSNGLTYTDPAFNTIYRLRGVTSYVREKTYTGNADLKWDGNLGDRDLELRTGFKFILRDKSVDDTDYRYQFTGPKTTLAGFPGLYARFEEGRGESYVPVGGLNLLAPSRDGYEAFFAAHPDYFTYDAVGAASNSIENDYHLKENIYAGYLMGDLHITPSFSLIAGARVEKTDSDISAQGFVASVTSNPGIPAGRSRLKEVPFKTSDIIDLSQSHSYTNVLPAVVARWELAKNWLLRGSVTTNIGRPDYTDLAPISTIVVSESYDAANNVVSLDGSVEIGNPNLEPYKALNFDASLDYYFPDRSGSVTIGGFYKRVDNAVYSIVNDYRDHVFEGVKYDSFVEETVANAGPGYIRGIELSLQKDLVELPAPFNGLGIYANAAFIESDVEIDIPGRANKHVPFFNQADRIYNVQLYYERGGFSARVAYSFQGDATGSSFGANPDLDNYRSPRKTVDAQVSYTFNGFRLSLTGSNLNNQAALNYRNHDRFFVSSYETYGREFRLGISKTW</sequence>
<organism evidence="14 15">
    <name type="scientific">Sphingobium nicotianae</name>
    <dbReference type="NCBI Taxonomy" id="2782607"/>
    <lineage>
        <taxon>Bacteria</taxon>
        <taxon>Pseudomonadati</taxon>
        <taxon>Pseudomonadota</taxon>
        <taxon>Alphaproteobacteria</taxon>
        <taxon>Sphingomonadales</taxon>
        <taxon>Sphingomonadaceae</taxon>
        <taxon>Sphingobium</taxon>
    </lineage>
</organism>
<evidence type="ECO:0000256" key="8">
    <source>
        <dbReference type="ARBA" id="ARBA00023136"/>
    </source>
</evidence>
<accession>A0A9X1DEB8</accession>
<dbReference type="GO" id="GO:0009279">
    <property type="term" value="C:cell outer membrane"/>
    <property type="evidence" value="ECO:0007669"/>
    <property type="project" value="UniProtKB-SubCell"/>
</dbReference>
<evidence type="ECO:0000256" key="7">
    <source>
        <dbReference type="ARBA" id="ARBA00023077"/>
    </source>
</evidence>
<dbReference type="InterPro" id="IPR010104">
    <property type="entry name" value="TonB_rcpt_bac"/>
</dbReference>
<feature type="chain" id="PRO_5040972004" evidence="12">
    <location>
        <begin position="27"/>
        <end position="1013"/>
    </location>
</feature>
<dbReference type="PANTHER" id="PTHR40980">
    <property type="entry name" value="PLUG DOMAIN-CONTAINING PROTEIN"/>
    <property type="match status" value="1"/>
</dbReference>
<dbReference type="Pfam" id="PF00593">
    <property type="entry name" value="TonB_dep_Rec_b-barrel"/>
    <property type="match status" value="1"/>
</dbReference>
<dbReference type="PROSITE" id="PS52016">
    <property type="entry name" value="TONB_DEPENDENT_REC_3"/>
    <property type="match status" value="1"/>
</dbReference>
<dbReference type="InterPro" id="IPR037066">
    <property type="entry name" value="Plug_dom_sf"/>
</dbReference>
<evidence type="ECO:0000256" key="5">
    <source>
        <dbReference type="ARBA" id="ARBA00022692"/>
    </source>
</evidence>
<dbReference type="RefSeq" id="WP_214624575.1">
    <property type="nucleotide sequence ID" value="NZ_JAHGAW010000010.1"/>
</dbReference>
<dbReference type="PANTHER" id="PTHR40980:SF4">
    <property type="entry name" value="TONB-DEPENDENT RECEPTOR-LIKE BETA-BARREL DOMAIN-CONTAINING PROTEIN"/>
    <property type="match status" value="1"/>
</dbReference>
<evidence type="ECO:0000256" key="9">
    <source>
        <dbReference type="ARBA" id="ARBA00023237"/>
    </source>
</evidence>
<protein>
    <submittedName>
        <fullName evidence="14">TonB-dependent receptor</fullName>
    </submittedName>
</protein>
<evidence type="ECO:0000313" key="15">
    <source>
        <dbReference type="Proteomes" id="UP001138757"/>
    </source>
</evidence>
<comment type="subcellular location">
    <subcellularLocation>
        <location evidence="1 10">Cell outer membrane</location>
        <topology evidence="1 10">Multi-pass membrane protein</topology>
    </subcellularLocation>
</comment>
<dbReference type="Gene3D" id="3.55.50.30">
    <property type="match status" value="1"/>
</dbReference>
<dbReference type="EMBL" id="JAHGAW010000010">
    <property type="protein sequence ID" value="MBT2188319.1"/>
    <property type="molecule type" value="Genomic_DNA"/>
</dbReference>
<evidence type="ECO:0000256" key="3">
    <source>
        <dbReference type="ARBA" id="ARBA00022452"/>
    </source>
</evidence>
<keyword evidence="4" id="KW-0410">Iron transport</keyword>
<dbReference type="InterPro" id="IPR012910">
    <property type="entry name" value="Plug_dom"/>
</dbReference>
<proteinExistence type="inferred from homology"/>
<comment type="similarity">
    <text evidence="10 11">Belongs to the TonB-dependent receptor family.</text>
</comment>